<dbReference type="PANTHER" id="PTHR43609">
    <property type="entry name" value="ACETYL-COA HYDROLASE"/>
    <property type="match status" value="1"/>
</dbReference>
<protein>
    <recommendedName>
        <fullName evidence="4">Acetyl-CoA hydrolase</fullName>
        <ecNumber evidence="3">3.1.2.1</ecNumber>
    </recommendedName>
    <alternativeName>
        <fullName evidence="5">Acetyl-CoA deacylase</fullName>
    </alternativeName>
</protein>
<dbReference type="SUPFAM" id="SSF100950">
    <property type="entry name" value="NagB/RpiA/CoA transferase-like"/>
    <property type="match status" value="2"/>
</dbReference>
<evidence type="ECO:0000256" key="1">
    <source>
        <dbReference type="ARBA" id="ARBA00001831"/>
    </source>
</evidence>
<organism evidence="8 9">
    <name type="scientific">Anaeromyces robustus</name>
    <dbReference type="NCBI Taxonomy" id="1754192"/>
    <lineage>
        <taxon>Eukaryota</taxon>
        <taxon>Fungi</taxon>
        <taxon>Fungi incertae sedis</taxon>
        <taxon>Chytridiomycota</taxon>
        <taxon>Chytridiomycota incertae sedis</taxon>
        <taxon>Neocallimastigomycetes</taxon>
        <taxon>Neocallimastigales</taxon>
        <taxon>Neocallimastigaceae</taxon>
        <taxon>Anaeromyces</taxon>
    </lineage>
</organism>
<name>A0A1Y1XN12_9FUNG</name>
<dbReference type="GO" id="GO:0008775">
    <property type="term" value="F:acetate CoA-transferase activity"/>
    <property type="evidence" value="ECO:0007669"/>
    <property type="project" value="InterPro"/>
</dbReference>
<comment type="catalytic activity">
    <reaction evidence="1">
        <text>acetyl-CoA + H2O = acetate + CoA + H(+)</text>
        <dbReference type="Rhea" id="RHEA:20289"/>
        <dbReference type="ChEBI" id="CHEBI:15377"/>
        <dbReference type="ChEBI" id="CHEBI:15378"/>
        <dbReference type="ChEBI" id="CHEBI:30089"/>
        <dbReference type="ChEBI" id="CHEBI:57287"/>
        <dbReference type="ChEBI" id="CHEBI:57288"/>
        <dbReference type="EC" id="3.1.2.1"/>
    </reaction>
</comment>
<evidence type="ECO:0000256" key="3">
    <source>
        <dbReference type="ARBA" id="ARBA00011920"/>
    </source>
</evidence>
<dbReference type="Proteomes" id="UP000193944">
    <property type="component" value="Unassembled WGS sequence"/>
</dbReference>
<comment type="caution">
    <text evidence="8">The sequence shown here is derived from an EMBL/GenBank/DDBJ whole genome shotgun (WGS) entry which is preliminary data.</text>
</comment>
<keyword evidence="8" id="KW-0378">Hydrolase</keyword>
<reference evidence="8 9" key="1">
    <citation type="submission" date="2016-08" db="EMBL/GenBank/DDBJ databases">
        <title>A Parts List for Fungal Cellulosomes Revealed by Comparative Genomics.</title>
        <authorList>
            <consortium name="DOE Joint Genome Institute"/>
            <person name="Haitjema C.H."/>
            <person name="Gilmore S.P."/>
            <person name="Henske J.K."/>
            <person name="Solomon K.V."/>
            <person name="De Groot R."/>
            <person name="Kuo A."/>
            <person name="Mondo S.J."/>
            <person name="Salamov A.A."/>
            <person name="Labutti K."/>
            <person name="Zhao Z."/>
            <person name="Chiniquy J."/>
            <person name="Barry K."/>
            <person name="Brewer H.M."/>
            <person name="Purvine S.O."/>
            <person name="Wright A.T."/>
            <person name="Boxma B."/>
            <person name="Van Alen T."/>
            <person name="Hackstein J.H."/>
            <person name="Baker S.E."/>
            <person name="Grigoriev I.V."/>
            <person name="O'Malley M.A."/>
        </authorList>
    </citation>
    <scope>NUCLEOTIDE SEQUENCE [LARGE SCALE GENOMIC DNA]</scope>
    <source>
        <strain evidence="8 9">S4</strain>
    </source>
</reference>
<dbReference type="FunFam" id="3.40.1080.20:FF:000001">
    <property type="entry name" value="Acetyl-CoA hydrolase Ach1"/>
    <property type="match status" value="1"/>
</dbReference>
<dbReference type="GO" id="GO:0006083">
    <property type="term" value="P:acetate metabolic process"/>
    <property type="evidence" value="ECO:0007669"/>
    <property type="project" value="InterPro"/>
</dbReference>
<dbReference type="EMBL" id="MCFG01000012">
    <property type="protein sequence ID" value="ORX87129.1"/>
    <property type="molecule type" value="Genomic_DNA"/>
</dbReference>
<dbReference type="STRING" id="1754192.A0A1Y1XN12"/>
<feature type="domain" description="Acetyl-CoA hydrolase/transferase N-terminal" evidence="6">
    <location>
        <begin position="41"/>
        <end position="257"/>
    </location>
</feature>
<dbReference type="PANTHER" id="PTHR43609:SF1">
    <property type="entry name" value="ACETYL-COA HYDROLASE"/>
    <property type="match status" value="1"/>
</dbReference>
<dbReference type="Pfam" id="PF13336">
    <property type="entry name" value="AcetylCoA_hyd_C"/>
    <property type="match status" value="1"/>
</dbReference>
<dbReference type="GO" id="GO:0003986">
    <property type="term" value="F:acetyl-CoA hydrolase activity"/>
    <property type="evidence" value="ECO:0007669"/>
    <property type="project" value="UniProtKB-EC"/>
</dbReference>
<dbReference type="Gene3D" id="3.30.750.70">
    <property type="entry name" value="4-hydroxybutyrate coenzyme like domains"/>
    <property type="match status" value="1"/>
</dbReference>
<dbReference type="Gene3D" id="3.40.1080.10">
    <property type="entry name" value="Glutaconate Coenzyme A-transferase"/>
    <property type="match status" value="1"/>
</dbReference>
<dbReference type="EC" id="3.1.2.1" evidence="3"/>
<reference evidence="8 9" key="2">
    <citation type="submission" date="2016-08" db="EMBL/GenBank/DDBJ databases">
        <title>Pervasive Adenine N6-methylation of Active Genes in Fungi.</title>
        <authorList>
            <consortium name="DOE Joint Genome Institute"/>
            <person name="Mondo S.J."/>
            <person name="Dannebaum R.O."/>
            <person name="Kuo R.C."/>
            <person name="Labutti K."/>
            <person name="Haridas S."/>
            <person name="Kuo A."/>
            <person name="Salamov A."/>
            <person name="Ahrendt S.R."/>
            <person name="Lipzen A."/>
            <person name="Sullivan W."/>
            <person name="Andreopoulos W.B."/>
            <person name="Clum A."/>
            <person name="Lindquist E."/>
            <person name="Daum C."/>
            <person name="Ramamoorthy G.K."/>
            <person name="Gryganskyi A."/>
            <person name="Culley D."/>
            <person name="Magnuson J.K."/>
            <person name="James T.Y."/>
            <person name="O'Malley M.A."/>
            <person name="Stajich J.E."/>
            <person name="Spatafora J.W."/>
            <person name="Visel A."/>
            <person name="Grigoriev I.V."/>
        </authorList>
    </citation>
    <scope>NUCLEOTIDE SEQUENCE [LARGE SCALE GENOMIC DNA]</scope>
    <source>
        <strain evidence="8 9">S4</strain>
    </source>
</reference>
<evidence type="ECO:0000313" key="8">
    <source>
        <dbReference type="EMBL" id="ORX87129.1"/>
    </source>
</evidence>
<dbReference type="InterPro" id="IPR038460">
    <property type="entry name" value="AcetylCoA_hyd_C_sf"/>
</dbReference>
<dbReference type="InterPro" id="IPR026888">
    <property type="entry name" value="AcetylCoA_hyd_C"/>
</dbReference>
<dbReference type="GO" id="GO:0005739">
    <property type="term" value="C:mitochondrion"/>
    <property type="evidence" value="ECO:0007669"/>
    <property type="project" value="TreeGrafter"/>
</dbReference>
<evidence type="ECO:0000259" key="6">
    <source>
        <dbReference type="Pfam" id="PF02550"/>
    </source>
</evidence>
<feature type="domain" description="Acetyl-CoA hydrolase/transferase C-terminal" evidence="7">
    <location>
        <begin position="358"/>
        <end position="508"/>
    </location>
</feature>
<dbReference type="InterPro" id="IPR046433">
    <property type="entry name" value="ActCoA_hydro"/>
</dbReference>
<sequence length="550" mass="60658">MQALLNQSNGLLKKTSLIGCQRGLATMSEAIKERIRMPSMLNKVTYNPDDVTKHCFNDMHMGWSGFTGVGYPKVVPEMMAQMVEKKNLKGKFGISLVIGASAGAATHNRLAKLDMLKFQAPFQNAKDVKTCINTGKTNFADTHLSKFPLDLLYGYYALDKKVDPEFPLDVGVLEASAITEDGLIIPTASVGSSNIIAQVAKKLIIEINTAEPSFEGMHDIEHSNPPNCGPLMINHVGDRIGSKGIKVDPSKIVAIVESTTPDKTPNNTKPDAKSQAIANHIVDFFNQEVKAGRMPKSLYPLQSGIGNVANAVVSGLVDSPYEHVTVFTEVLQDCFLDFFDKGKLDHASATSIRLSPDGFKRFYANKDKYAPKITLRSQHISNSPELIRRFGVIAMNTPVEFDIYGHVNSTCVMGTRMINGVGGSGDFLRNAKYSIVHGPACRKSKNDKFGISTVVPMVTHCDHPEHDLDVLVTDIGLADIRGLAPRQRVDKIIDNCAHPVYRPILHEYYDLAYDECLKRKAAHEPQLLDKAFKMTLNLQKNGTMRIDNWN</sequence>
<dbReference type="Gene3D" id="3.40.1080.20">
    <property type="entry name" value="Acetyl-CoA hydrolase/transferase C-terminal domain"/>
    <property type="match status" value="1"/>
</dbReference>
<dbReference type="Pfam" id="PF02550">
    <property type="entry name" value="AcetylCoA_hydro"/>
    <property type="match status" value="1"/>
</dbReference>
<evidence type="ECO:0000256" key="5">
    <source>
        <dbReference type="ARBA" id="ARBA00029672"/>
    </source>
</evidence>
<dbReference type="InterPro" id="IPR037171">
    <property type="entry name" value="NagB/RpiA_transferase-like"/>
</dbReference>
<evidence type="ECO:0000259" key="7">
    <source>
        <dbReference type="Pfam" id="PF13336"/>
    </source>
</evidence>
<evidence type="ECO:0000256" key="2">
    <source>
        <dbReference type="ARBA" id="ARBA00009632"/>
    </source>
</evidence>
<comment type="similarity">
    <text evidence="2">Belongs to the acetyl-CoA hydrolase/transferase family.</text>
</comment>
<dbReference type="OrthoDB" id="10250396at2759"/>
<keyword evidence="9" id="KW-1185">Reference proteome</keyword>
<proteinExistence type="inferred from homology"/>
<evidence type="ECO:0000256" key="4">
    <source>
        <dbReference type="ARBA" id="ARBA00017958"/>
    </source>
</evidence>
<dbReference type="AlphaFoldDB" id="A0A1Y1XN12"/>
<accession>A0A1Y1XN12</accession>
<dbReference type="InterPro" id="IPR003702">
    <property type="entry name" value="ActCoA_hydro_N"/>
</dbReference>
<evidence type="ECO:0000313" key="9">
    <source>
        <dbReference type="Proteomes" id="UP000193944"/>
    </source>
</evidence>
<dbReference type="FunFam" id="3.30.750.70:FF:000002">
    <property type="entry name" value="Acetyl-CoA hydrolase Ach1"/>
    <property type="match status" value="1"/>
</dbReference>
<gene>
    <name evidence="8" type="ORF">BCR32DRAFT_324605</name>
</gene>